<protein>
    <submittedName>
        <fullName evidence="2">Uncharacterized protein</fullName>
    </submittedName>
</protein>
<name>A0A2D4FRF8_MICCO</name>
<reference evidence="2" key="1">
    <citation type="submission" date="2017-07" db="EMBL/GenBank/DDBJ databases">
        <authorList>
            <person name="Mikheyev A."/>
            <person name="Grau M."/>
        </authorList>
    </citation>
    <scope>NUCLEOTIDE SEQUENCE</scope>
    <source>
        <tissue evidence="2">Venom_gland</tissue>
    </source>
</reference>
<evidence type="ECO:0000256" key="1">
    <source>
        <dbReference type="SAM" id="MobiDB-lite"/>
    </source>
</evidence>
<dbReference type="EMBL" id="IACJ01088873">
    <property type="protein sequence ID" value="LAA50064.1"/>
    <property type="molecule type" value="Transcribed_RNA"/>
</dbReference>
<dbReference type="AlphaFoldDB" id="A0A2D4FRF8"/>
<accession>A0A2D4FRF8</accession>
<feature type="compositionally biased region" description="Pro residues" evidence="1">
    <location>
        <begin position="78"/>
        <end position="88"/>
    </location>
</feature>
<reference evidence="2" key="2">
    <citation type="submission" date="2017-11" db="EMBL/GenBank/DDBJ databases">
        <title>Coralsnake Venomics: Analyses of Venom Gland Transcriptomes and Proteomes of Six Brazilian Taxa.</title>
        <authorList>
            <person name="Aird S.D."/>
            <person name="Jorge da Silva N."/>
            <person name="Qiu L."/>
            <person name="Villar-Briones A."/>
            <person name="Aparecida-Saddi V."/>
            <person name="Campos-Telles M.P."/>
            <person name="Grau M."/>
            <person name="Mikheyev A.S."/>
        </authorList>
    </citation>
    <scope>NUCLEOTIDE SEQUENCE</scope>
    <source>
        <tissue evidence="2">Venom_gland</tissue>
    </source>
</reference>
<organism evidence="2">
    <name type="scientific">Micrurus corallinus</name>
    <name type="common">Brazilian coral snake</name>
    <dbReference type="NCBI Taxonomy" id="54390"/>
    <lineage>
        <taxon>Eukaryota</taxon>
        <taxon>Metazoa</taxon>
        <taxon>Chordata</taxon>
        <taxon>Craniata</taxon>
        <taxon>Vertebrata</taxon>
        <taxon>Euteleostomi</taxon>
        <taxon>Lepidosauria</taxon>
        <taxon>Squamata</taxon>
        <taxon>Bifurcata</taxon>
        <taxon>Unidentata</taxon>
        <taxon>Episquamata</taxon>
        <taxon>Toxicofera</taxon>
        <taxon>Serpentes</taxon>
        <taxon>Colubroidea</taxon>
        <taxon>Elapidae</taxon>
        <taxon>Elapinae</taxon>
        <taxon>Micrurus</taxon>
    </lineage>
</organism>
<proteinExistence type="predicted"/>
<feature type="region of interest" description="Disordered" evidence="1">
    <location>
        <begin position="43"/>
        <end position="88"/>
    </location>
</feature>
<sequence>MNIILCKNQHHLGTMKISKSTAFKIFVDYAATLLSFLYSKSANSLPPRPPLNPPRKPRGALKGPLVFPRPLPDRKPPDPALPPLPLNPRPRFGRSGIPNVSAFSLLSSAQFGLRSLKDAEVTRCYCFKLRAISLLKRMPGLLSKMKSKNCITPYRLSNL</sequence>
<evidence type="ECO:0000313" key="2">
    <source>
        <dbReference type="EMBL" id="LAA50064.1"/>
    </source>
</evidence>